<reference evidence="1 2" key="1">
    <citation type="submission" date="2019-12" db="EMBL/GenBank/DDBJ databases">
        <title>Lactobacillus hilgardii FLUB.</title>
        <authorList>
            <person name="Gustaw K."/>
        </authorList>
    </citation>
    <scope>NUCLEOTIDE SEQUENCE [LARGE SCALE GENOMIC DNA]</scope>
    <source>
        <strain evidence="1 2">FLUB</strain>
    </source>
</reference>
<dbReference type="GeneID" id="69057490"/>
<sequence length="179" mass="20631">MGKEDSVKLKISRELFVGMACFVGGMALFTYKPSEVQAKKVYYTNPKALRAHTWYGHTNAYSGKWLYERIHFSKHTVYFANKIHKDDKWKVSHIPAKRYVISKSHGWYFFGAKASDDITTVQINRRKLGGSNRLVLSVFDQSNDKGGYQEQAPYKVWDYTTSLGTAKGWYHKINTVPSM</sequence>
<dbReference type="RefSeq" id="WP_003552439.1">
    <property type="nucleotide sequence ID" value="NZ_CABKOL010000106.1"/>
</dbReference>
<evidence type="ECO:0000313" key="2">
    <source>
        <dbReference type="Proteomes" id="UP000465035"/>
    </source>
</evidence>
<gene>
    <name evidence="1" type="ORF">GQR93_03870</name>
</gene>
<protein>
    <submittedName>
        <fullName evidence="1">Uncharacterized protein</fullName>
    </submittedName>
</protein>
<organism evidence="1 2">
    <name type="scientific">Lentilactobacillus hilgardii</name>
    <name type="common">Lactobacillus hilgardii</name>
    <dbReference type="NCBI Taxonomy" id="1588"/>
    <lineage>
        <taxon>Bacteria</taxon>
        <taxon>Bacillati</taxon>
        <taxon>Bacillota</taxon>
        <taxon>Bacilli</taxon>
        <taxon>Lactobacillales</taxon>
        <taxon>Lactobacillaceae</taxon>
        <taxon>Lentilactobacillus</taxon>
    </lineage>
</organism>
<accession>A0A6P1E6P6</accession>
<name>A0A6P1E6P6_LENHI</name>
<dbReference type="AlphaFoldDB" id="A0A6P1E6P6"/>
<dbReference type="Proteomes" id="UP000465035">
    <property type="component" value="Chromosome"/>
</dbReference>
<evidence type="ECO:0000313" key="1">
    <source>
        <dbReference type="EMBL" id="QHB51412.1"/>
    </source>
</evidence>
<dbReference type="EMBL" id="CP047121">
    <property type="protein sequence ID" value="QHB51412.1"/>
    <property type="molecule type" value="Genomic_DNA"/>
</dbReference>
<proteinExistence type="predicted"/>